<dbReference type="InterPro" id="IPR008928">
    <property type="entry name" value="6-hairpin_glycosidase_sf"/>
</dbReference>
<dbReference type="Gene3D" id="3.40.30.10">
    <property type="entry name" value="Glutaredoxin"/>
    <property type="match status" value="1"/>
</dbReference>
<keyword evidence="1" id="KW-1133">Transmembrane helix</keyword>
<evidence type="ECO:0000313" key="3">
    <source>
        <dbReference type="Proteomes" id="UP000095283"/>
    </source>
</evidence>
<feature type="transmembrane region" description="Helical" evidence="1">
    <location>
        <begin position="420"/>
        <end position="440"/>
    </location>
</feature>
<reference evidence="4" key="1">
    <citation type="submission" date="2016-11" db="UniProtKB">
        <authorList>
            <consortium name="WormBaseParasite"/>
        </authorList>
    </citation>
    <scope>IDENTIFICATION</scope>
</reference>
<keyword evidence="1" id="KW-0472">Membrane</keyword>
<dbReference type="PANTHER" id="PTHR42899:SF1">
    <property type="entry name" value="SPERMATOGENESIS-ASSOCIATED PROTEIN 20"/>
    <property type="match status" value="1"/>
</dbReference>
<dbReference type="InterPro" id="IPR024705">
    <property type="entry name" value="Ssp411"/>
</dbReference>
<organism evidence="3 4">
    <name type="scientific">Heterorhabditis bacteriophora</name>
    <name type="common">Entomopathogenic nematode worm</name>
    <dbReference type="NCBI Taxonomy" id="37862"/>
    <lineage>
        <taxon>Eukaryota</taxon>
        <taxon>Metazoa</taxon>
        <taxon>Ecdysozoa</taxon>
        <taxon>Nematoda</taxon>
        <taxon>Chromadorea</taxon>
        <taxon>Rhabditida</taxon>
        <taxon>Rhabditina</taxon>
        <taxon>Rhabditomorpha</taxon>
        <taxon>Strongyloidea</taxon>
        <taxon>Heterorhabditidae</taxon>
        <taxon>Heterorhabditis</taxon>
    </lineage>
</organism>
<dbReference type="PANTHER" id="PTHR42899">
    <property type="entry name" value="SPERMATOGENESIS-ASSOCIATED PROTEIN 20"/>
    <property type="match status" value="1"/>
</dbReference>
<accession>A0A1I7XT33</accession>
<dbReference type="WBParaSite" id="Hba_20904">
    <property type="protein sequence ID" value="Hba_20904"/>
    <property type="gene ID" value="Hba_20904"/>
</dbReference>
<dbReference type="SUPFAM" id="SSF52833">
    <property type="entry name" value="Thioredoxin-like"/>
    <property type="match status" value="1"/>
</dbReference>
<name>A0A1I7XT33_HETBA</name>
<dbReference type="PIRSF" id="PIRSF006402">
    <property type="entry name" value="UCP006402_thioredoxin"/>
    <property type="match status" value="1"/>
</dbReference>
<evidence type="ECO:0000256" key="1">
    <source>
        <dbReference type="SAM" id="Phobius"/>
    </source>
</evidence>
<protein>
    <submittedName>
        <fullName evidence="4">Thioredox_DsbH domain-containing protein</fullName>
    </submittedName>
</protein>
<dbReference type="Proteomes" id="UP000095283">
    <property type="component" value="Unplaced"/>
</dbReference>
<dbReference type="InterPro" id="IPR004879">
    <property type="entry name" value="Ssp411-like_TRX"/>
</dbReference>
<keyword evidence="1" id="KW-0812">Transmembrane</keyword>
<feature type="domain" description="Spermatogenesis-associated protein 20-like TRX" evidence="2">
    <location>
        <begin position="8"/>
        <end position="127"/>
    </location>
</feature>
<dbReference type="InterPro" id="IPR036249">
    <property type="entry name" value="Thioredoxin-like_sf"/>
</dbReference>
<evidence type="ECO:0000313" key="4">
    <source>
        <dbReference type="WBParaSite" id="Hba_20904"/>
    </source>
</evidence>
<dbReference type="CDD" id="cd02955">
    <property type="entry name" value="SSP411"/>
    <property type="match status" value="1"/>
</dbReference>
<keyword evidence="3" id="KW-1185">Reference proteome</keyword>
<proteinExistence type="predicted"/>
<dbReference type="GO" id="GO:0005975">
    <property type="term" value="P:carbohydrate metabolic process"/>
    <property type="evidence" value="ECO:0007669"/>
    <property type="project" value="InterPro"/>
</dbReference>
<dbReference type="AlphaFoldDB" id="A0A1I7XT33"/>
<dbReference type="Pfam" id="PF03190">
    <property type="entry name" value="Thioredox_DsbH"/>
    <property type="match status" value="1"/>
</dbReference>
<sequence length="693" mass="79069">MMNLLRFAVGYSTCHWCHVMEKESFENEAIAQILNDNFISIKVDREERPDVDKLYMSFIQAISGSGGWPMSVFLTPNLEPITGGTYFPPNDHFGRPGFSSILKLIATKWSKEQCTMLGQGRMIIDELKKGLIYKPEEAPPIDVLAESAFQFKTADFDKVHGGFGKAPKFPKAVDLEYLIYFLGWTPAGDKKDTCREMIEHTLDAIRRGGIHDHIGKACINSVFGFKSLIPNGFHRYSVDAEWHVPHFEKMLYDQAQLLSVYSDYSILSGGKFEDVIRDVVEYMFSNLSHPEGGFYSAEDADSLPTEDSTIKKEGAFCVWEKNEIDILLKNVLIGGRSGSEIFCEYYNIKDEGNVTKDKDPHGELIAKNVLRMIRDHNQCANYLDIDPKELYIGIEAAKDILKSIRSRRPLPHLDSKMVTAWQGLAITALAKVYLPLFILFNMQFIMRYKIYNRPESIPAFSDDYAFFIQGLLDLYQGTGDANLLKWAEDLQRIMVFIYYQVIRTKFENSHFHDNKFWDHDYEAGYFISEENESGVKVRIMEDQDGAEPCANSVAVGNLIRLYEYLNIPEFKEKAHKIVRGSASRLIQHPCILTKMIPAYKRLVLGCVKIVVLGDSSDQIVKDFLGIINSRFIWNKVMVHLDASKDCSFLSEKSDVYNFILQQPSPAVFICTDVCSLPITTTDELRFKLDEISI</sequence>
<dbReference type="SUPFAM" id="SSF48208">
    <property type="entry name" value="Six-hairpin glycosidases"/>
    <property type="match status" value="1"/>
</dbReference>
<evidence type="ECO:0000259" key="2">
    <source>
        <dbReference type="Pfam" id="PF03190"/>
    </source>
</evidence>